<feature type="domain" description="Contractile injection system tube protein N-terminal" evidence="1">
    <location>
        <begin position="18"/>
        <end position="147"/>
    </location>
</feature>
<proteinExistence type="predicted"/>
<evidence type="ECO:0000259" key="1">
    <source>
        <dbReference type="Pfam" id="PF19266"/>
    </source>
</evidence>
<sequence length="149" mass="16245">MSVGQLVKAMLTTTDAGAAAINFQFNPTELQFQRSVSLNRSEGARTASGLPKVTFAYPEPVSLSLSNLTFDTYEAGTSVLTLIDPIIKATDFTGSLERPPVYVFAWGQTQYLKCFVKSVSYKLTMFLADGTPVRAIVDMSLEEVDSTQL</sequence>
<dbReference type="AlphaFoldDB" id="A0A2W4XN68"/>
<organism evidence="2 3">
    <name type="scientific">Pseudanabaena frigida</name>
    <dbReference type="NCBI Taxonomy" id="945775"/>
    <lineage>
        <taxon>Bacteria</taxon>
        <taxon>Bacillati</taxon>
        <taxon>Cyanobacteriota</taxon>
        <taxon>Cyanophyceae</taxon>
        <taxon>Pseudanabaenales</taxon>
        <taxon>Pseudanabaenaceae</taxon>
        <taxon>Pseudanabaena</taxon>
    </lineage>
</organism>
<name>A0A2W4XN68_9CYAN</name>
<reference evidence="2 3" key="1">
    <citation type="submission" date="2018-04" db="EMBL/GenBank/DDBJ databases">
        <authorList>
            <person name="Go L.Y."/>
            <person name="Mitchell J.A."/>
        </authorList>
    </citation>
    <scope>NUCLEOTIDE SEQUENCE [LARGE SCALE GENOMIC DNA]</scope>
    <source>
        <strain evidence="2">ULC066bin1</strain>
    </source>
</reference>
<comment type="caution">
    <text evidence="2">The sequence shown here is derived from an EMBL/GenBank/DDBJ whole genome shotgun (WGS) entry which is preliminary data.</text>
</comment>
<dbReference type="EMBL" id="QBML01000034">
    <property type="protein sequence ID" value="PZO37081.1"/>
    <property type="molecule type" value="Genomic_DNA"/>
</dbReference>
<reference evidence="2 3" key="2">
    <citation type="submission" date="2018-06" db="EMBL/GenBank/DDBJ databases">
        <title>Metagenomic assembly of (sub)arctic Cyanobacteria and their associated microbiome from non-axenic cultures.</title>
        <authorList>
            <person name="Baurain D."/>
        </authorList>
    </citation>
    <scope>NUCLEOTIDE SEQUENCE [LARGE SCALE GENOMIC DNA]</scope>
    <source>
        <strain evidence="2">ULC066bin1</strain>
    </source>
</reference>
<dbReference type="Pfam" id="PF19266">
    <property type="entry name" value="CIS_tube"/>
    <property type="match status" value="1"/>
</dbReference>
<evidence type="ECO:0000313" key="3">
    <source>
        <dbReference type="Proteomes" id="UP000249467"/>
    </source>
</evidence>
<dbReference type="Proteomes" id="UP000249467">
    <property type="component" value="Unassembled WGS sequence"/>
</dbReference>
<dbReference type="InterPro" id="IPR045361">
    <property type="entry name" value="CIS_tube_prot_N"/>
</dbReference>
<gene>
    <name evidence="2" type="ORF">DCF19_19850</name>
</gene>
<accession>A0A2W4XN68</accession>
<protein>
    <recommendedName>
        <fullName evidence="1">Contractile injection system tube protein N-terminal domain-containing protein</fullName>
    </recommendedName>
</protein>
<evidence type="ECO:0000313" key="2">
    <source>
        <dbReference type="EMBL" id="PZO37081.1"/>
    </source>
</evidence>